<dbReference type="PANTHER" id="PTHR31071">
    <property type="entry name" value="GB|AAF24581.1"/>
    <property type="match status" value="1"/>
</dbReference>
<dbReference type="EMBL" id="OY731400">
    <property type="protein sequence ID" value="CAJ1941326.1"/>
    <property type="molecule type" value="Genomic_DNA"/>
</dbReference>
<dbReference type="Gramene" id="rna-AYBTSS11_LOCUS10204">
    <property type="protein sequence ID" value="CAJ1941326.1"/>
    <property type="gene ID" value="gene-AYBTSS11_LOCUS10204"/>
</dbReference>
<dbReference type="Proteomes" id="UP001189624">
    <property type="component" value="Chromosome 3"/>
</dbReference>
<accession>A0AA86V8D8</accession>
<keyword evidence="3" id="KW-1185">Reference proteome</keyword>
<keyword evidence="1" id="KW-0175">Coiled coil</keyword>
<evidence type="ECO:0000256" key="1">
    <source>
        <dbReference type="SAM" id="Coils"/>
    </source>
</evidence>
<name>A0AA86V8D8_9FABA</name>
<protein>
    <submittedName>
        <fullName evidence="2">Uncharacterized protein</fullName>
    </submittedName>
</protein>
<dbReference type="AlphaFoldDB" id="A0AA86V8D8"/>
<dbReference type="InterPro" id="IPR043424">
    <property type="entry name" value="BLT-like"/>
</dbReference>
<feature type="coiled-coil region" evidence="1">
    <location>
        <begin position="168"/>
        <end position="198"/>
    </location>
</feature>
<evidence type="ECO:0000313" key="3">
    <source>
        <dbReference type="Proteomes" id="UP001189624"/>
    </source>
</evidence>
<sequence length="510" mass="58978">MNDTRKRPICSGDFPSATSPVNFRRPSPKIHLSARKLAARLWHFRFFHLSSFHKVYSPIHFFTSQYSYSLLSFSKKYIFIHYNAFKNLTFGDPCRQHQSSPPRVKLAEEGVRKRDSRKLLRETKLIGGSVVSALLSELLRAQTCINKLKSEHKSCKKKLEEEKFLWKRRELKKNEAMLESLKDKLARERRSRERMESLNSKLVHELAEAKLYAEQFMINYKEERRKREIIEEVCNKLAMQIGEDKAKLEGIREEMEEERKMFHMAELWREESIQMKLLDAKLALEDKYTQMIHLIAHLQSFLRSRGVELGAPESANVELSRDFTKSNYVFDTSDEIKVKERMIGVQPYYPSSFIGPSSTVYIVSLDEDHCLNNNLDNVDQNVNGSGSEAECCEKSEDGCYKYCDSFMAQQNSEDPTFGECEGRFATSSVKSGGIGSTFMCKGSGESGFRQWELLGPRNFADSLNPHITRGMKGCIEWPRGTSKINSKIIPLEERVRKQKSRLQHMLKPLA</sequence>
<proteinExistence type="predicted"/>
<organism evidence="2 3">
    <name type="scientific">Sphenostylis stenocarpa</name>
    <dbReference type="NCBI Taxonomy" id="92480"/>
    <lineage>
        <taxon>Eukaryota</taxon>
        <taxon>Viridiplantae</taxon>
        <taxon>Streptophyta</taxon>
        <taxon>Embryophyta</taxon>
        <taxon>Tracheophyta</taxon>
        <taxon>Spermatophyta</taxon>
        <taxon>Magnoliopsida</taxon>
        <taxon>eudicotyledons</taxon>
        <taxon>Gunneridae</taxon>
        <taxon>Pentapetalae</taxon>
        <taxon>rosids</taxon>
        <taxon>fabids</taxon>
        <taxon>Fabales</taxon>
        <taxon>Fabaceae</taxon>
        <taxon>Papilionoideae</taxon>
        <taxon>50 kb inversion clade</taxon>
        <taxon>NPAAA clade</taxon>
        <taxon>indigoferoid/millettioid clade</taxon>
        <taxon>Phaseoleae</taxon>
        <taxon>Sphenostylis</taxon>
    </lineage>
</organism>
<evidence type="ECO:0000313" key="2">
    <source>
        <dbReference type="EMBL" id="CAJ1941326.1"/>
    </source>
</evidence>
<gene>
    <name evidence="2" type="ORF">AYBTSS11_LOCUS10204</name>
</gene>
<dbReference type="PANTHER" id="PTHR31071:SF14">
    <property type="entry name" value="BZIP DOMAIN-CONTAINING PROTEIN"/>
    <property type="match status" value="1"/>
</dbReference>
<reference evidence="2" key="1">
    <citation type="submission" date="2023-10" db="EMBL/GenBank/DDBJ databases">
        <authorList>
            <person name="Domelevo Entfellner J.-B."/>
        </authorList>
    </citation>
    <scope>NUCLEOTIDE SEQUENCE</scope>
</reference>